<dbReference type="Pfam" id="PF02021">
    <property type="entry name" value="UPF0102"/>
    <property type="match status" value="1"/>
</dbReference>
<organism evidence="3 4">
    <name type="scientific">Candidatus Kaiserbacteria bacterium RIFCSPHIGHO2_01_FULL_49_13</name>
    <dbReference type="NCBI Taxonomy" id="1798477"/>
    <lineage>
        <taxon>Bacteria</taxon>
        <taxon>Candidatus Kaiseribacteriota</taxon>
    </lineage>
</organism>
<gene>
    <name evidence="3" type="ORF">A2671_01330</name>
</gene>
<accession>A0A1F6CDK8</accession>
<comment type="caution">
    <text evidence="3">The sequence shown here is derived from an EMBL/GenBank/DDBJ whole genome shotgun (WGS) entry which is preliminary data.</text>
</comment>
<dbReference type="GO" id="GO:0003676">
    <property type="term" value="F:nucleic acid binding"/>
    <property type="evidence" value="ECO:0007669"/>
    <property type="project" value="InterPro"/>
</dbReference>
<dbReference type="InterPro" id="IPR011856">
    <property type="entry name" value="tRNA_endonuc-like_dom_sf"/>
</dbReference>
<protein>
    <recommendedName>
        <fullName evidence="2">UPF0102 protein A2671_01330</fullName>
    </recommendedName>
</protein>
<evidence type="ECO:0000256" key="2">
    <source>
        <dbReference type="HAMAP-Rule" id="MF_00048"/>
    </source>
</evidence>
<proteinExistence type="inferred from homology"/>
<dbReference type="SUPFAM" id="SSF52980">
    <property type="entry name" value="Restriction endonuclease-like"/>
    <property type="match status" value="1"/>
</dbReference>
<comment type="similarity">
    <text evidence="1 2">Belongs to the UPF0102 family.</text>
</comment>
<dbReference type="InterPro" id="IPR003509">
    <property type="entry name" value="UPF0102_YraN-like"/>
</dbReference>
<reference evidence="3 4" key="1">
    <citation type="journal article" date="2016" name="Nat. Commun.">
        <title>Thousands of microbial genomes shed light on interconnected biogeochemical processes in an aquifer system.</title>
        <authorList>
            <person name="Anantharaman K."/>
            <person name="Brown C.T."/>
            <person name="Hug L.A."/>
            <person name="Sharon I."/>
            <person name="Castelle C.J."/>
            <person name="Probst A.J."/>
            <person name="Thomas B.C."/>
            <person name="Singh A."/>
            <person name="Wilkins M.J."/>
            <person name="Karaoz U."/>
            <person name="Brodie E.L."/>
            <person name="Williams K.H."/>
            <person name="Hubbard S.S."/>
            <person name="Banfield J.F."/>
        </authorList>
    </citation>
    <scope>NUCLEOTIDE SEQUENCE [LARGE SCALE GENOMIC DNA]</scope>
</reference>
<dbReference type="HAMAP" id="MF_00048">
    <property type="entry name" value="UPF0102"/>
    <property type="match status" value="1"/>
</dbReference>
<dbReference type="AlphaFoldDB" id="A0A1F6CDK8"/>
<dbReference type="InterPro" id="IPR011335">
    <property type="entry name" value="Restrct_endonuc-II-like"/>
</dbReference>
<dbReference type="PANTHER" id="PTHR34039:SF1">
    <property type="entry name" value="UPF0102 PROTEIN YRAN"/>
    <property type="match status" value="1"/>
</dbReference>
<dbReference type="EMBL" id="MFKQ01000016">
    <property type="protein sequence ID" value="OGG47288.1"/>
    <property type="molecule type" value="Genomic_DNA"/>
</dbReference>
<sequence length="134" mass="15922">MKKTETEKGRVGRIGEETASRFLVKRGFAIVARNFRKKWGEIDIIAEKDDILRFVEVKTVSRENLQNFSQETLDGYRPEDNVHPWKLQRLSRTIQSYLAEKNMDDREWQFDVVTVYLDLIRKEAKVYLLEDVIL</sequence>
<dbReference type="PANTHER" id="PTHR34039">
    <property type="entry name" value="UPF0102 PROTEIN YRAN"/>
    <property type="match status" value="1"/>
</dbReference>
<evidence type="ECO:0000313" key="4">
    <source>
        <dbReference type="Proteomes" id="UP000178344"/>
    </source>
</evidence>
<dbReference type="Proteomes" id="UP000178344">
    <property type="component" value="Unassembled WGS sequence"/>
</dbReference>
<dbReference type="Gene3D" id="3.40.1350.10">
    <property type="match status" value="1"/>
</dbReference>
<name>A0A1F6CDK8_9BACT</name>
<evidence type="ECO:0000313" key="3">
    <source>
        <dbReference type="EMBL" id="OGG47288.1"/>
    </source>
</evidence>
<evidence type="ECO:0000256" key="1">
    <source>
        <dbReference type="ARBA" id="ARBA00006738"/>
    </source>
</evidence>